<dbReference type="Proteomes" id="UP000299211">
    <property type="component" value="Unassembled WGS sequence"/>
</dbReference>
<feature type="region of interest" description="Disordered" evidence="4">
    <location>
        <begin position="144"/>
        <end position="184"/>
    </location>
</feature>
<dbReference type="Gene3D" id="2.40.280.10">
    <property type="match status" value="1"/>
</dbReference>
<evidence type="ECO:0000256" key="4">
    <source>
        <dbReference type="SAM" id="MobiDB-lite"/>
    </source>
</evidence>
<sequence length="184" mass="20203">MYVPKESQPKQGGGASGKVKDGKRKIVAQNKKARHDYAIIDTYEAGLVLTGTEVKSLRQGRASLTDGFVQIDGNEAWLHNAHIPEYSQGTWTNHTVRRKRKLLLHREEIDKLASKSEETGHTIVPLALYFKDGRAKAEIALARVRRSTTSGRPCGRSRTGGSRTGRSRRPSASSGASRAVGPRE</sequence>
<feature type="compositionally biased region" description="Low complexity" evidence="4">
    <location>
        <begin position="147"/>
        <end position="161"/>
    </location>
</feature>
<evidence type="ECO:0000256" key="1">
    <source>
        <dbReference type="ARBA" id="ARBA00022490"/>
    </source>
</evidence>
<dbReference type="GO" id="GO:0070929">
    <property type="term" value="P:trans-translation"/>
    <property type="evidence" value="ECO:0007669"/>
    <property type="project" value="UniProtKB-UniRule"/>
</dbReference>
<dbReference type="AlphaFoldDB" id="A0A4D4MR22"/>
<comment type="similarity">
    <text evidence="3">Belongs to the SmpB family.</text>
</comment>
<name>A0A4D4MR22_STRAX</name>
<keyword evidence="2 3" id="KW-0694">RNA-binding</keyword>
<proteinExistence type="inferred from homology"/>
<dbReference type="NCBIfam" id="NF003843">
    <property type="entry name" value="PRK05422.1"/>
    <property type="match status" value="1"/>
</dbReference>
<dbReference type="PANTHER" id="PTHR30308">
    <property type="entry name" value="TMRNA-BINDING COMPONENT OF TRANS-TRANSLATION TAGGING COMPLEX"/>
    <property type="match status" value="1"/>
</dbReference>
<feature type="region of interest" description="Disordered" evidence="4">
    <location>
        <begin position="1"/>
        <end position="23"/>
    </location>
</feature>
<comment type="caution">
    <text evidence="5">The sequence shown here is derived from an EMBL/GenBank/DDBJ whole genome shotgun (WGS) entry which is preliminary data.</text>
</comment>
<evidence type="ECO:0000256" key="3">
    <source>
        <dbReference type="HAMAP-Rule" id="MF_00023"/>
    </source>
</evidence>
<dbReference type="InterPro" id="IPR023620">
    <property type="entry name" value="SmpB"/>
</dbReference>
<accession>A0A4D4MR22</accession>
<dbReference type="SUPFAM" id="SSF74982">
    <property type="entry name" value="Small protein B (SmpB)"/>
    <property type="match status" value="1"/>
</dbReference>
<reference evidence="5 6" key="1">
    <citation type="submission" date="2019-04" db="EMBL/GenBank/DDBJ databases">
        <title>Draft genome sequences of Streptomyces avermitilis ATCC 31267.</title>
        <authorList>
            <person name="Komaki H."/>
            <person name="Tamura T."/>
            <person name="Hosoyama A."/>
        </authorList>
    </citation>
    <scope>NUCLEOTIDE SEQUENCE [LARGE SCALE GENOMIC DNA]</scope>
    <source>
        <strain evidence="5 6">ATCC 31267</strain>
    </source>
</reference>
<evidence type="ECO:0000313" key="6">
    <source>
        <dbReference type="Proteomes" id="UP000299211"/>
    </source>
</evidence>
<dbReference type="GO" id="GO:0005829">
    <property type="term" value="C:cytosol"/>
    <property type="evidence" value="ECO:0007669"/>
    <property type="project" value="TreeGrafter"/>
</dbReference>
<dbReference type="GO" id="GO:0003723">
    <property type="term" value="F:RNA binding"/>
    <property type="evidence" value="ECO:0007669"/>
    <property type="project" value="UniProtKB-UniRule"/>
</dbReference>
<dbReference type="NCBIfam" id="TIGR00086">
    <property type="entry name" value="smpB"/>
    <property type="match status" value="1"/>
</dbReference>
<dbReference type="Pfam" id="PF01668">
    <property type="entry name" value="SmpB"/>
    <property type="match status" value="1"/>
</dbReference>
<dbReference type="CDD" id="cd09294">
    <property type="entry name" value="SmpB"/>
    <property type="match status" value="1"/>
</dbReference>
<dbReference type="GO" id="GO:0070930">
    <property type="term" value="P:trans-translation-dependent protein tagging"/>
    <property type="evidence" value="ECO:0007669"/>
    <property type="project" value="TreeGrafter"/>
</dbReference>
<keyword evidence="1 3" id="KW-0963">Cytoplasm</keyword>
<dbReference type="PROSITE" id="PS01317">
    <property type="entry name" value="SSRP"/>
    <property type="match status" value="1"/>
</dbReference>
<evidence type="ECO:0000256" key="2">
    <source>
        <dbReference type="ARBA" id="ARBA00022884"/>
    </source>
</evidence>
<feature type="compositionally biased region" description="Low complexity" evidence="4">
    <location>
        <begin position="170"/>
        <end position="184"/>
    </location>
</feature>
<dbReference type="PANTHER" id="PTHR30308:SF2">
    <property type="entry name" value="SSRA-BINDING PROTEIN"/>
    <property type="match status" value="1"/>
</dbReference>
<organism evidence="5 6">
    <name type="scientific">Streptomyces avermitilis</name>
    <dbReference type="NCBI Taxonomy" id="33903"/>
    <lineage>
        <taxon>Bacteria</taxon>
        <taxon>Bacillati</taxon>
        <taxon>Actinomycetota</taxon>
        <taxon>Actinomycetes</taxon>
        <taxon>Kitasatosporales</taxon>
        <taxon>Streptomycetaceae</taxon>
        <taxon>Streptomyces</taxon>
    </lineage>
</organism>
<dbReference type="EMBL" id="BJHY01000001">
    <property type="protein sequence ID" value="GDY74563.1"/>
    <property type="molecule type" value="Genomic_DNA"/>
</dbReference>
<gene>
    <name evidence="3" type="primary">smpB</name>
    <name evidence="5" type="ORF">SAV31267_040480</name>
</gene>
<evidence type="ECO:0000313" key="5">
    <source>
        <dbReference type="EMBL" id="GDY74563.1"/>
    </source>
</evidence>
<dbReference type="STRING" id="33903.AQJ43_24990"/>
<comment type="function">
    <text evidence="3">Required for rescue of stalled ribosomes mediated by trans-translation. Binds to transfer-messenger RNA (tmRNA), required for stable association of tmRNA with ribosomes. tmRNA and SmpB together mimic tRNA shape, replacing the anticodon stem-loop with SmpB. tmRNA is encoded by the ssrA gene; the 2 termini fold to resemble tRNA(Ala) and it encodes a 'tag peptide', a short internal open reading frame. During trans-translation Ala-aminoacylated tmRNA acts like a tRNA, entering the A-site of stalled ribosomes, displacing the stalled mRNA. The ribosome then switches to translate the ORF on the tmRNA; the nascent peptide is terminated with the 'tag peptide' encoded by the tmRNA and targeted for degradation. The ribosome is freed to recommence translation, which seems to be the essential function of trans-translation.</text>
</comment>
<comment type="subcellular location">
    <subcellularLocation>
        <location evidence="3">Cytoplasm</location>
    </subcellularLocation>
    <text evidence="3">The tmRNA-SmpB complex associates with stalled 70S ribosomes.</text>
</comment>
<dbReference type="HAMAP" id="MF_00023">
    <property type="entry name" value="SmpB"/>
    <property type="match status" value="1"/>
</dbReference>
<protein>
    <recommendedName>
        <fullName evidence="3">SsrA-binding protein</fullName>
    </recommendedName>
    <alternativeName>
        <fullName evidence="3">Small protein B</fullName>
    </alternativeName>
</protein>
<dbReference type="InterPro" id="IPR000037">
    <property type="entry name" value="SsrA-bd_prot"/>
</dbReference>
<dbReference type="InterPro" id="IPR020081">
    <property type="entry name" value="SsrA-bd_prot_CS"/>
</dbReference>